<dbReference type="Proteomes" id="UP000014500">
    <property type="component" value="Unassembled WGS sequence"/>
</dbReference>
<proteinExistence type="predicted"/>
<feature type="signal peptide" evidence="1">
    <location>
        <begin position="1"/>
        <end position="28"/>
    </location>
</feature>
<sequence length="90" mass="10239">MASSHYRSHVLCAGFVLFLVSNFPRTLAEGVSNLDSKMVLTQIAHFISSWGKYEWDIFLLHGEKVRDDLYELALGPLFLSVRKELPLKGK</sequence>
<protein>
    <submittedName>
        <fullName evidence="2">Uncharacterized protein</fullName>
    </submittedName>
</protein>
<dbReference type="EMBL" id="JH431979">
    <property type="status" value="NOT_ANNOTATED_CDS"/>
    <property type="molecule type" value="Genomic_DNA"/>
</dbReference>
<reference evidence="2" key="2">
    <citation type="submission" date="2015-02" db="UniProtKB">
        <authorList>
            <consortium name="EnsemblMetazoa"/>
        </authorList>
    </citation>
    <scope>IDENTIFICATION</scope>
</reference>
<organism evidence="2 3">
    <name type="scientific">Strigamia maritima</name>
    <name type="common">European centipede</name>
    <name type="synonym">Geophilus maritimus</name>
    <dbReference type="NCBI Taxonomy" id="126957"/>
    <lineage>
        <taxon>Eukaryota</taxon>
        <taxon>Metazoa</taxon>
        <taxon>Ecdysozoa</taxon>
        <taxon>Arthropoda</taxon>
        <taxon>Myriapoda</taxon>
        <taxon>Chilopoda</taxon>
        <taxon>Pleurostigmophora</taxon>
        <taxon>Geophilomorpha</taxon>
        <taxon>Linotaeniidae</taxon>
        <taxon>Strigamia</taxon>
    </lineage>
</organism>
<dbReference type="EnsemblMetazoa" id="SMAR010531-RA">
    <property type="protein sequence ID" value="SMAR010531-PA"/>
    <property type="gene ID" value="SMAR010531"/>
</dbReference>
<evidence type="ECO:0000313" key="3">
    <source>
        <dbReference type="Proteomes" id="UP000014500"/>
    </source>
</evidence>
<evidence type="ECO:0000313" key="2">
    <source>
        <dbReference type="EnsemblMetazoa" id="SMAR010531-PA"/>
    </source>
</evidence>
<keyword evidence="3" id="KW-1185">Reference proteome</keyword>
<keyword evidence="1" id="KW-0732">Signal</keyword>
<name>T1J9X9_STRMM</name>
<dbReference type="AlphaFoldDB" id="T1J9X9"/>
<evidence type="ECO:0000256" key="1">
    <source>
        <dbReference type="SAM" id="SignalP"/>
    </source>
</evidence>
<accession>T1J9X9</accession>
<feature type="chain" id="PRO_5004579417" evidence="1">
    <location>
        <begin position="29"/>
        <end position="90"/>
    </location>
</feature>
<reference evidence="3" key="1">
    <citation type="submission" date="2011-05" db="EMBL/GenBank/DDBJ databases">
        <authorList>
            <person name="Richards S.R."/>
            <person name="Qu J."/>
            <person name="Jiang H."/>
            <person name="Jhangiani S.N."/>
            <person name="Agravi P."/>
            <person name="Goodspeed R."/>
            <person name="Gross S."/>
            <person name="Mandapat C."/>
            <person name="Jackson L."/>
            <person name="Mathew T."/>
            <person name="Pu L."/>
            <person name="Thornton R."/>
            <person name="Saada N."/>
            <person name="Wilczek-Boney K.B."/>
            <person name="Lee S."/>
            <person name="Kovar C."/>
            <person name="Wu Y."/>
            <person name="Scherer S.E."/>
            <person name="Worley K.C."/>
            <person name="Muzny D.M."/>
            <person name="Gibbs R."/>
        </authorList>
    </citation>
    <scope>NUCLEOTIDE SEQUENCE</scope>
    <source>
        <strain evidence="3">Brora</strain>
    </source>
</reference>
<dbReference type="HOGENOM" id="CLU_2443627_0_0_1"/>